<protein>
    <submittedName>
        <fullName evidence="1">Uncharacterized protein</fullName>
    </submittedName>
</protein>
<dbReference type="EMBL" id="OX459942">
    <property type="protein sequence ID" value="CAI9176986.1"/>
    <property type="molecule type" value="Genomic_DNA"/>
</dbReference>
<dbReference type="Proteomes" id="UP001176941">
    <property type="component" value="Chromosome 6"/>
</dbReference>
<keyword evidence="2" id="KW-1185">Reference proteome</keyword>
<name>A0ABN8ZXS3_RANTA</name>
<gene>
    <name evidence="1" type="ORF">MRATA1EN1_LOCUS25948</name>
</gene>
<proteinExistence type="predicted"/>
<sequence length="122" mass="13381">MAHKVTVHPHKADLPEAKTGVTQTMYSGALKLNNRFFIKSSYERGHTDLVSDCQSMYLSFLPKSWWPTLPLSAEGELCGPGDTNFCRSPVESTEVAQLLLGTGSGETELASPPLEAYHRALE</sequence>
<evidence type="ECO:0000313" key="2">
    <source>
        <dbReference type="Proteomes" id="UP001176941"/>
    </source>
</evidence>
<evidence type="ECO:0000313" key="1">
    <source>
        <dbReference type="EMBL" id="CAI9176986.1"/>
    </source>
</evidence>
<reference evidence="1" key="1">
    <citation type="submission" date="2023-04" db="EMBL/GenBank/DDBJ databases">
        <authorList>
            <consortium name="ELIXIR-Norway"/>
        </authorList>
    </citation>
    <scope>NUCLEOTIDE SEQUENCE [LARGE SCALE GENOMIC DNA]</scope>
</reference>
<accession>A0ABN8ZXS3</accession>
<organism evidence="1 2">
    <name type="scientific">Rangifer tarandus platyrhynchus</name>
    <name type="common">Svalbard reindeer</name>
    <dbReference type="NCBI Taxonomy" id="3082113"/>
    <lineage>
        <taxon>Eukaryota</taxon>
        <taxon>Metazoa</taxon>
        <taxon>Chordata</taxon>
        <taxon>Craniata</taxon>
        <taxon>Vertebrata</taxon>
        <taxon>Euteleostomi</taxon>
        <taxon>Mammalia</taxon>
        <taxon>Eutheria</taxon>
        <taxon>Laurasiatheria</taxon>
        <taxon>Artiodactyla</taxon>
        <taxon>Ruminantia</taxon>
        <taxon>Pecora</taxon>
        <taxon>Cervidae</taxon>
        <taxon>Odocoileinae</taxon>
        <taxon>Rangifer</taxon>
    </lineage>
</organism>